<reference evidence="3" key="1">
    <citation type="journal article" date="2011" name="Proc. Natl. Acad. Sci. U.S.A.">
        <title>Obligate biotrophy features unraveled by the genomic analysis of rust fungi.</title>
        <authorList>
            <person name="Duplessis S."/>
            <person name="Cuomo C.A."/>
            <person name="Lin Y.-C."/>
            <person name="Aerts A."/>
            <person name="Tisserant E."/>
            <person name="Veneault-Fourrey C."/>
            <person name="Joly D.L."/>
            <person name="Hacquard S."/>
            <person name="Amselem J."/>
            <person name="Cantarel B.L."/>
            <person name="Chiu R."/>
            <person name="Coutinho P.M."/>
            <person name="Feau N."/>
            <person name="Field M."/>
            <person name="Frey P."/>
            <person name="Gelhaye E."/>
            <person name="Goldberg J."/>
            <person name="Grabherr M.G."/>
            <person name="Kodira C.D."/>
            <person name="Kohler A."/>
            <person name="Kuees U."/>
            <person name="Lindquist E.A."/>
            <person name="Lucas S.M."/>
            <person name="Mago R."/>
            <person name="Mauceli E."/>
            <person name="Morin E."/>
            <person name="Murat C."/>
            <person name="Pangilinan J.L."/>
            <person name="Park R."/>
            <person name="Pearson M."/>
            <person name="Quesneville H."/>
            <person name="Rouhier N."/>
            <person name="Sakthikumar S."/>
            <person name="Salamov A.A."/>
            <person name="Schmutz J."/>
            <person name="Selles B."/>
            <person name="Shapiro H."/>
            <person name="Tanguay P."/>
            <person name="Tuskan G.A."/>
            <person name="Henrissat B."/>
            <person name="Van de Peer Y."/>
            <person name="Rouze P."/>
            <person name="Ellis J.G."/>
            <person name="Dodds P.N."/>
            <person name="Schein J.E."/>
            <person name="Zhong S."/>
            <person name="Hamelin R.C."/>
            <person name="Grigoriev I.V."/>
            <person name="Szabo L.J."/>
            <person name="Martin F."/>
        </authorList>
    </citation>
    <scope>NUCLEOTIDE SEQUENCE [LARGE SCALE GENOMIC DNA]</scope>
    <source>
        <strain evidence="3">98AG31 / pathotype 3-4-7</strain>
    </source>
</reference>
<protein>
    <submittedName>
        <fullName evidence="2">Uncharacterized protein</fullName>
    </submittedName>
</protein>
<dbReference type="InParanoid" id="F4RD18"/>
<dbReference type="RefSeq" id="XP_007406946.1">
    <property type="nucleotide sequence ID" value="XM_007406884.1"/>
</dbReference>
<accession>F4RD18</accession>
<organism evidence="3">
    <name type="scientific">Melampsora larici-populina (strain 98AG31 / pathotype 3-4-7)</name>
    <name type="common">Poplar leaf rust fungus</name>
    <dbReference type="NCBI Taxonomy" id="747676"/>
    <lineage>
        <taxon>Eukaryota</taxon>
        <taxon>Fungi</taxon>
        <taxon>Dikarya</taxon>
        <taxon>Basidiomycota</taxon>
        <taxon>Pucciniomycotina</taxon>
        <taxon>Pucciniomycetes</taxon>
        <taxon>Pucciniales</taxon>
        <taxon>Melampsoraceae</taxon>
        <taxon>Melampsora</taxon>
    </lineage>
</organism>
<dbReference type="GeneID" id="18922117"/>
<dbReference type="KEGG" id="mlr:MELLADRAFT_103936"/>
<evidence type="ECO:0000256" key="1">
    <source>
        <dbReference type="SAM" id="MobiDB-lite"/>
    </source>
</evidence>
<feature type="region of interest" description="Disordered" evidence="1">
    <location>
        <begin position="103"/>
        <end position="143"/>
    </location>
</feature>
<feature type="region of interest" description="Disordered" evidence="1">
    <location>
        <begin position="63"/>
        <end position="88"/>
    </location>
</feature>
<keyword evidence="3" id="KW-1185">Reference proteome</keyword>
<evidence type="ECO:0000313" key="3">
    <source>
        <dbReference type="Proteomes" id="UP000001072"/>
    </source>
</evidence>
<dbReference type="HOGENOM" id="CLU_1806595_0_0_1"/>
<dbReference type="VEuPathDB" id="FungiDB:MELLADRAFT_103936"/>
<feature type="compositionally biased region" description="Low complexity" evidence="1">
    <location>
        <begin position="114"/>
        <end position="123"/>
    </location>
</feature>
<dbReference type="EMBL" id="GL883096">
    <property type="protein sequence ID" value="EGG09892.1"/>
    <property type="molecule type" value="Genomic_DNA"/>
</dbReference>
<dbReference type="Proteomes" id="UP000001072">
    <property type="component" value="Unassembled WGS sequence"/>
</dbReference>
<gene>
    <name evidence="2" type="ORF">MELLADRAFT_103936</name>
</gene>
<sequence length="143" mass="15317">MWCDASRGKAKETKLEKIEVTKSTQLVRSTLWAQARHNSHLPAHLPAAPSMFPSSTLPSTFPANFHTTAHSAPSGSIPTGPAADRGGSLYKGKNFIKNLNKRKAEGFGGGANGNAGSSGWNSGRWTGAKQGRDNGYRDRNPRK</sequence>
<evidence type="ECO:0000313" key="2">
    <source>
        <dbReference type="EMBL" id="EGG09892.1"/>
    </source>
</evidence>
<proteinExistence type="predicted"/>
<feature type="compositionally biased region" description="Basic and acidic residues" evidence="1">
    <location>
        <begin position="130"/>
        <end position="143"/>
    </location>
</feature>
<name>F4RD18_MELLP</name>
<dbReference type="AlphaFoldDB" id="F4RD18"/>
<feature type="compositionally biased region" description="Polar residues" evidence="1">
    <location>
        <begin position="63"/>
        <end position="77"/>
    </location>
</feature>